<dbReference type="InterPro" id="IPR020846">
    <property type="entry name" value="MFS_dom"/>
</dbReference>
<organism evidence="9 10">
    <name type="scientific">Weissella minor</name>
    <dbReference type="NCBI Taxonomy" id="1620"/>
    <lineage>
        <taxon>Bacteria</taxon>
        <taxon>Bacillati</taxon>
        <taxon>Bacillota</taxon>
        <taxon>Bacilli</taxon>
        <taxon>Lactobacillales</taxon>
        <taxon>Lactobacillaceae</taxon>
        <taxon>Weissella</taxon>
    </lineage>
</organism>
<dbReference type="InterPro" id="IPR050171">
    <property type="entry name" value="MFS_Transporters"/>
</dbReference>
<dbReference type="InterPro" id="IPR036259">
    <property type="entry name" value="MFS_trans_sf"/>
</dbReference>
<accession>A0A0R2JJF0</accession>
<evidence type="ECO:0000256" key="2">
    <source>
        <dbReference type="ARBA" id="ARBA00022448"/>
    </source>
</evidence>
<name>A0A0R2JJF0_9LACO</name>
<dbReference type="PROSITE" id="PS50850">
    <property type="entry name" value="MFS"/>
    <property type="match status" value="1"/>
</dbReference>
<feature type="transmembrane region" description="Helical" evidence="7">
    <location>
        <begin position="43"/>
        <end position="64"/>
    </location>
</feature>
<evidence type="ECO:0000313" key="9">
    <source>
        <dbReference type="EMBL" id="KRN77390.1"/>
    </source>
</evidence>
<evidence type="ECO:0000256" key="7">
    <source>
        <dbReference type="SAM" id="Phobius"/>
    </source>
</evidence>
<evidence type="ECO:0000256" key="3">
    <source>
        <dbReference type="ARBA" id="ARBA00022475"/>
    </source>
</evidence>
<dbReference type="PANTHER" id="PTHR23517:SF10">
    <property type="entry name" value="MAJOR FACILITATOR SUPERFAMILY (MFS) PROFILE DOMAIN-CONTAINING PROTEIN"/>
    <property type="match status" value="1"/>
</dbReference>
<feature type="domain" description="Major facilitator superfamily (MFS) profile" evidence="8">
    <location>
        <begin position="9"/>
        <end position="394"/>
    </location>
</feature>
<keyword evidence="6 7" id="KW-0472">Membrane</keyword>
<comment type="caution">
    <text evidence="9">The sequence shown here is derived from an EMBL/GenBank/DDBJ whole genome shotgun (WGS) entry which is preliminary data.</text>
</comment>
<evidence type="ECO:0000256" key="4">
    <source>
        <dbReference type="ARBA" id="ARBA00022692"/>
    </source>
</evidence>
<comment type="subcellular location">
    <subcellularLocation>
        <location evidence="1">Cell membrane</location>
        <topology evidence="1">Multi-pass membrane protein</topology>
    </subcellularLocation>
</comment>
<dbReference type="EMBL" id="JQCD01000021">
    <property type="protein sequence ID" value="KRN77390.1"/>
    <property type="molecule type" value="Genomic_DNA"/>
</dbReference>
<feature type="transmembrane region" description="Helical" evidence="7">
    <location>
        <begin position="100"/>
        <end position="120"/>
    </location>
</feature>
<feature type="transmembrane region" description="Helical" evidence="7">
    <location>
        <begin position="132"/>
        <end position="154"/>
    </location>
</feature>
<feature type="transmembrane region" description="Helical" evidence="7">
    <location>
        <begin position="12"/>
        <end position="31"/>
    </location>
</feature>
<evidence type="ECO:0000256" key="1">
    <source>
        <dbReference type="ARBA" id="ARBA00004651"/>
    </source>
</evidence>
<reference evidence="9 10" key="1">
    <citation type="journal article" date="2015" name="Genome Announc.">
        <title>Expanding the biotechnology potential of lactobacilli through comparative genomics of 213 strains and associated genera.</title>
        <authorList>
            <person name="Sun Z."/>
            <person name="Harris H.M."/>
            <person name="McCann A."/>
            <person name="Guo C."/>
            <person name="Argimon S."/>
            <person name="Zhang W."/>
            <person name="Yang X."/>
            <person name="Jeffery I.B."/>
            <person name="Cooney J.C."/>
            <person name="Kagawa T.F."/>
            <person name="Liu W."/>
            <person name="Song Y."/>
            <person name="Salvetti E."/>
            <person name="Wrobel A."/>
            <person name="Rasinkangas P."/>
            <person name="Parkhill J."/>
            <person name="Rea M.C."/>
            <person name="O'Sullivan O."/>
            <person name="Ritari J."/>
            <person name="Douillard F.P."/>
            <person name="Paul Ross R."/>
            <person name="Yang R."/>
            <person name="Briner A.E."/>
            <person name="Felis G.E."/>
            <person name="de Vos W.M."/>
            <person name="Barrangou R."/>
            <person name="Klaenhammer T.R."/>
            <person name="Caufield P.W."/>
            <person name="Cui Y."/>
            <person name="Zhang H."/>
            <person name="O'Toole P.W."/>
        </authorList>
    </citation>
    <scope>NUCLEOTIDE SEQUENCE [LARGE SCALE GENOMIC DNA]</scope>
    <source>
        <strain evidence="9 10">DSM 20014</strain>
    </source>
</reference>
<gene>
    <name evidence="9" type="ORF">IV67_GL001748</name>
</gene>
<keyword evidence="3" id="KW-1003">Cell membrane</keyword>
<sequence length="399" mass="44098">MQQQKQGMVLKWLLIASLINNFAFGLIWPIVTVYVNTSLQQSLVVVGWVMLLIASGQAFGSIISGRLFDRFEPYRLILFGTGAMIAIQVILIFFHGWPSYVINLIIASLLNGWIMALINGYGTLVRSRDGRFVFNMLYFTNNFGMVLGTALLGIIYPFGIAWLFGLAVVLYIGLLVIVRRNFKIDASFSTYKDGEQTSTLPRWNRRLVYSVIIGLVVLWIAYAQWQGNLSVYMTQDLKLPLWQYSLLWSINGLLIAVIQLGMNAFKLTESSKAMWVQIFGGMAMFGVAFLVLPHATSFAGFALAMVVTTLGEVTAFPMIPALVNELTPDNLKGRYQGLVAAAPSVGRAIGPLLGGIVIEQHGYTALFDSGAALVFLTVVALALLIYKGYRQTEKFNEGA</sequence>
<keyword evidence="5 7" id="KW-1133">Transmembrane helix</keyword>
<keyword evidence="2" id="KW-0813">Transport</keyword>
<evidence type="ECO:0000259" key="8">
    <source>
        <dbReference type="PROSITE" id="PS50850"/>
    </source>
</evidence>
<dbReference type="RefSeq" id="WP_057786971.1">
    <property type="nucleotide sequence ID" value="NZ_CBDALJ010000023.1"/>
</dbReference>
<protein>
    <submittedName>
        <fullName evidence="9">Mfs family major facilitator transporter</fullName>
    </submittedName>
</protein>
<keyword evidence="10" id="KW-1185">Reference proteome</keyword>
<dbReference type="GO" id="GO:0022857">
    <property type="term" value="F:transmembrane transporter activity"/>
    <property type="evidence" value="ECO:0007669"/>
    <property type="project" value="InterPro"/>
</dbReference>
<evidence type="ECO:0000256" key="6">
    <source>
        <dbReference type="ARBA" id="ARBA00023136"/>
    </source>
</evidence>
<dbReference type="Proteomes" id="UP000051673">
    <property type="component" value="Unassembled WGS sequence"/>
</dbReference>
<keyword evidence="4 7" id="KW-0812">Transmembrane</keyword>
<feature type="transmembrane region" description="Helical" evidence="7">
    <location>
        <begin position="76"/>
        <end position="94"/>
    </location>
</feature>
<evidence type="ECO:0000313" key="10">
    <source>
        <dbReference type="Proteomes" id="UP000051673"/>
    </source>
</evidence>
<feature type="transmembrane region" description="Helical" evidence="7">
    <location>
        <begin position="207"/>
        <end position="225"/>
    </location>
</feature>
<feature type="transmembrane region" description="Helical" evidence="7">
    <location>
        <begin position="335"/>
        <end position="358"/>
    </location>
</feature>
<feature type="transmembrane region" description="Helical" evidence="7">
    <location>
        <begin position="245"/>
        <end position="262"/>
    </location>
</feature>
<dbReference type="Gene3D" id="1.20.1250.20">
    <property type="entry name" value="MFS general substrate transporter like domains"/>
    <property type="match status" value="2"/>
</dbReference>
<dbReference type="InterPro" id="IPR011701">
    <property type="entry name" value="MFS"/>
</dbReference>
<dbReference type="GO" id="GO:0005886">
    <property type="term" value="C:plasma membrane"/>
    <property type="evidence" value="ECO:0007669"/>
    <property type="project" value="UniProtKB-SubCell"/>
</dbReference>
<dbReference type="PATRIC" id="fig|1620.3.peg.1784"/>
<feature type="transmembrane region" description="Helical" evidence="7">
    <location>
        <begin position="274"/>
        <end position="292"/>
    </location>
</feature>
<proteinExistence type="predicted"/>
<dbReference type="PANTHER" id="PTHR23517">
    <property type="entry name" value="RESISTANCE PROTEIN MDTM, PUTATIVE-RELATED-RELATED"/>
    <property type="match status" value="1"/>
</dbReference>
<dbReference type="OrthoDB" id="3268460at2"/>
<dbReference type="STRING" id="1620.IV67_GL001748"/>
<feature type="transmembrane region" description="Helical" evidence="7">
    <location>
        <begin position="160"/>
        <end position="178"/>
    </location>
</feature>
<dbReference type="CDD" id="cd17329">
    <property type="entry name" value="MFS_MdtH_MDR_like"/>
    <property type="match status" value="1"/>
</dbReference>
<dbReference type="Pfam" id="PF07690">
    <property type="entry name" value="MFS_1"/>
    <property type="match status" value="1"/>
</dbReference>
<dbReference type="SUPFAM" id="SSF103473">
    <property type="entry name" value="MFS general substrate transporter"/>
    <property type="match status" value="1"/>
</dbReference>
<feature type="transmembrane region" description="Helical" evidence="7">
    <location>
        <begin position="364"/>
        <end position="386"/>
    </location>
</feature>
<dbReference type="AlphaFoldDB" id="A0A0R2JJF0"/>
<feature type="transmembrane region" description="Helical" evidence="7">
    <location>
        <begin position="298"/>
        <end position="323"/>
    </location>
</feature>
<evidence type="ECO:0000256" key="5">
    <source>
        <dbReference type="ARBA" id="ARBA00022989"/>
    </source>
</evidence>